<dbReference type="AlphaFoldDB" id="A0A561UH25"/>
<evidence type="ECO:0000313" key="3">
    <source>
        <dbReference type="Proteomes" id="UP000317940"/>
    </source>
</evidence>
<dbReference type="EMBL" id="VIWT01000001">
    <property type="protein sequence ID" value="TWF98653.1"/>
    <property type="molecule type" value="Genomic_DNA"/>
</dbReference>
<keyword evidence="3" id="KW-1185">Reference proteome</keyword>
<feature type="compositionally biased region" description="Basic residues" evidence="1">
    <location>
        <begin position="29"/>
        <end position="45"/>
    </location>
</feature>
<gene>
    <name evidence="2" type="ORF">FHX73_112474</name>
</gene>
<name>A0A561UH25_9ACTN</name>
<feature type="compositionally biased region" description="Polar residues" evidence="1">
    <location>
        <begin position="1"/>
        <end position="11"/>
    </location>
</feature>
<proteinExistence type="predicted"/>
<evidence type="ECO:0000313" key="2">
    <source>
        <dbReference type="EMBL" id="TWF98653.1"/>
    </source>
</evidence>
<protein>
    <submittedName>
        <fullName evidence="2">Uncharacterized protein</fullName>
    </submittedName>
</protein>
<accession>A0A561UH25</accession>
<dbReference type="Proteomes" id="UP000317940">
    <property type="component" value="Unassembled WGS sequence"/>
</dbReference>
<organism evidence="2 3">
    <name type="scientific">Kitasatospora viridis</name>
    <dbReference type="NCBI Taxonomy" id="281105"/>
    <lineage>
        <taxon>Bacteria</taxon>
        <taxon>Bacillati</taxon>
        <taxon>Actinomycetota</taxon>
        <taxon>Actinomycetes</taxon>
        <taxon>Kitasatosporales</taxon>
        <taxon>Streptomycetaceae</taxon>
        <taxon>Kitasatospora</taxon>
    </lineage>
</organism>
<comment type="caution">
    <text evidence="2">The sequence shown here is derived from an EMBL/GenBank/DDBJ whole genome shotgun (WGS) entry which is preliminary data.</text>
</comment>
<reference evidence="2 3" key="1">
    <citation type="submission" date="2019-06" db="EMBL/GenBank/DDBJ databases">
        <title>Sequencing the genomes of 1000 actinobacteria strains.</title>
        <authorList>
            <person name="Klenk H.-P."/>
        </authorList>
    </citation>
    <scope>NUCLEOTIDE SEQUENCE [LARGE SCALE GENOMIC DNA]</scope>
    <source>
        <strain evidence="2 3">DSM 44826</strain>
    </source>
</reference>
<feature type="region of interest" description="Disordered" evidence="1">
    <location>
        <begin position="1"/>
        <end position="49"/>
    </location>
</feature>
<evidence type="ECO:0000256" key="1">
    <source>
        <dbReference type="SAM" id="MobiDB-lite"/>
    </source>
</evidence>
<sequence>MPVQNPSTGNPFQPLRGPGTVETSPGSTGRKRKTRDPRGIPKRPSLHSCAEFTGEVNTMIDIQDIEVMAEALTCGSYNKG</sequence>